<dbReference type="SUPFAM" id="SSF53335">
    <property type="entry name" value="S-adenosyl-L-methionine-dependent methyltransferases"/>
    <property type="match status" value="1"/>
</dbReference>
<dbReference type="InterPro" id="IPR052939">
    <property type="entry name" value="23S_rRNA_MeTrnsfrase_RlmA"/>
</dbReference>
<accession>A0A919MT86</accession>
<sequence>MRIRQQQRDDSAESAMQAAHGERATSWEFAWLDGRPGEPSWSYPDLARNLTRRASALLDLDTGSGELLAELAPLPPHTVAVESWARNTPVARDRLAPFGVEVLTELPGGEEEFDLVLSRHGRLPADDICRLLRPGGRLLSQQVGSDDLAGLNEALGAPPPYHRQWTGETAAAALEQAGLDVIDVREERPSITFHDVASVVRQLRDLPWQIRDFTPERYAEALDRLDSYLRVHGELTVTAHRFLVQAVRR</sequence>
<name>A0A919MT86_9ACTN</name>
<dbReference type="PANTHER" id="PTHR43460">
    <property type="entry name" value="METHYLTRANSFERASE"/>
    <property type="match status" value="1"/>
</dbReference>
<reference evidence="1" key="1">
    <citation type="submission" date="2021-01" db="EMBL/GenBank/DDBJ databases">
        <title>Whole genome shotgun sequence of Actinoplanes rishiriensis NBRC 108556.</title>
        <authorList>
            <person name="Komaki H."/>
            <person name="Tamura T."/>
        </authorList>
    </citation>
    <scope>NUCLEOTIDE SEQUENCE</scope>
    <source>
        <strain evidence="1">NBRC 108556</strain>
    </source>
</reference>
<dbReference type="EMBL" id="BOMV01000069">
    <property type="protein sequence ID" value="GIE99006.1"/>
    <property type="molecule type" value="Genomic_DNA"/>
</dbReference>
<dbReference type="GO" id="GO:0008168">
    <property type="term" value="F:methyltransferase activity"/>
    <property type="evidence" value="ECO:0007669"/>
    <property type="project" value="UniProtKB-KW"/>
</dbReference>
<keyword evidence="2" id="KW-1185">Reference proteome</keyword>
<dbReference type="GO" id="GO:0032259">
    <property type="term" value="P:methylation"/>
    <property type="evidence" value="ECO:0007669"/>
    <property type="project" value="UniProtKB-KW"/>
</dbReference>
<organism evidence="1 2">
    <name type="scientific">Paractinoplanes rishiriensis</name>
    <dbReference type="NCBI Taxonomy" id="1050105"/>
    <lineage>
        <taxon>Bacteria</taxon>
        <taxon>Bacillati</taxon>
        <taxon>Actinomycetota</taxon>
        <taxon>Actinomycetes</taxon>
        <taxon>Micromonosporales</taxon>
        <taxon>Micromonosporaceae</taxon>
        <taxon>Paractinoplanes</taxon>
    </lineage>
</organism>
<comment type="caution">
    <text evidence="1">The sequence shown here is derived from an EMBL/GenBank/DDBJ whole genome shotgun (WGS) entry which is preliminary data.</text>
</comment>
<evidence type="ECO:0000313" key="2">
    <source>
        <dbReference type="Proteomes" id="UP000636960"/>
    </source>
</evidence>
<dbReference type="InterPro" id="IPR029063">
    <property type="entry name" value="SAM-dependent_MTases_sf"/>
</dbReference>
<dbReference type="RefSeq" id="WP_239163218.1">
    <property type="nucleotide sequence ID" value="NZ_BOMV01000069.1"/>
</dbReference>
<dbReference type="Proteomes" id="UP000636960">
    <property type="component" value="Unassembled WGS sequence"/>
</dbReference>
<dbReference type="AlphaFoldDB" id="A0A919MT86"/>
<evidence type="ECO:0000313" key="1">
    <source>
        <dbReference type="EMBL" id="GIE99006.1"/>
    </source>
</evidence>
<gene>
    <name evidence="1" type="ORF">Ari01nite_64710</name>
</gene>
<protein>
    <submittedName>
        <fullName evidence="1">Methyltransferase type 11</fullName>
    </submittedName>
</protein>
<dbReference type="PANTHER" id="PTHR43460:SF1">
    <property type="entry name" value="METHYLTRANSFERASE TYPE 11 DOMAIN-CONTAINING PROTEIN"/>
    <property type="match status" value="1"/>
</dbReference>
<keyword evidence="1" id="KW-0808">Transferase</keyword>
<dbReference type="Gene3D" id="3.40.50.150">
    <property type="entry name" value="Vaccinia Virus protein VP39"/>
    <property type="match status" value="1"/>
</dbReference>
<keyword evidence="1" id="KW-0489">Methyltransferase</keyword>
<proteinExistence type="predicted"/>